<reference evidence="11" key="2">
    <citation type="submission" date="2023-07" db="EMBL/GenBank/DDBJ databases">
        <authorList>
            <person name="Jung D.-H."/>
        </authorList>
    </citation>
    <scope>NUCLEOTIDE SEQUENCE [LARGE SCALE GENOMIC DNA]</scope>
    <source>
        <strain evidence="11">JA-25</strain>
    </source>
</reference>
<protein>
    <submittedName>
        <fullName evidence="10">Rhomboid family intramembrane serine protease</fullName>
    </submittedName>
</protein>
<comment type="subcellular location">
    <subcellularLocation>
        <location evidence="1">Membrane</location>
        <topology evidence="1">Multi-pass membrane protein</topology>
    </subcellularLocation>
</comment>
<accession>A0ABX0QDP5</accession>
<evidence type="ECO:0000313" key="11">
    <source>
        <dbReference type="Proteomes" id="UP000606008"/>
    </source>
</evidence>
<dbReference type="GO" id="GO:0006508">
    <property type="term" value="P:proteolysis"/>
    <property type="evidence" value="ECO:0007669"/>
    <property type="project" value="UniProtKB-KW"/>
</dbReference>
<proteinExistence type="inferred from homology"/>
<dbReference type="SUPFAM" id="SSF144091">
    <property type="entry name" value="Rhomboid-like"/>
    <property type="match status" value="1"/>
</dbReference>
<keyword evidence="3 8" id="KW-0812">Transmembrane</keyword>
<evidence type="ECO:0000256" key="8">
    <source>
        <dbReference type="SAM" id="Phobius"/>
    </source>
</evidence>
<organism evidence="10 11">
    <name type="scientific">Fibrivirga algicola</name>
    <dbReference type="NCBI Taxonomy" id="2950420"/>
    <lineage>
        <taxon>Bacteria</taxon>
        <taxon>Pseudomonadati</taxon>
        <taxon>Bacteroidota</taxon>
        <taxon>Cytophagia</taxon>
        <taxon>Cytophagales</taxon>
        <taxon>Spirosomataceae</taxon>
        <taxon>Fibrivirga</taxon>
    </lineage>
</organism>
<comment type="caution">
    <text evidence="10">The sequence shown here is derived from an EMBL/GenBank/DDBJ whole genome shotgun (WGS) entry which is preliminary data.</text>
</comment>
<evidence type="ECO:0000256" key="2">
    <source>
        <dbReference type="ARBA" id="ARBA00009045"/>
    </source>
</evidence>
<feature type="transmembrane region" description="Helical" evidence="8">
    <location>
        <begin position="119"/>
        <end position="138"/>
    </location>
</feature>
<evidence type="ECO:0000256" key="5">
    <source>
        <dbReference type="ARBA" id="ARBA00022989"/>
    </source>
</evidence>
<sequence length="251" mass="27013">MTPTEPNQPLQESPTGYHPGSLRDVFTPRHNYRVTPILMLVNIAVFAIMVISGVNFMNPSAEDLVQWGANYTAFTRAGEPWRLLTACFLHIGIIHLAVNMMSLRYLGMQIEPLLGSWRFLVAYIATGLTGSLGSLWWHDVAVSAGASGAIFGIEGVLLALVMTNLFTDDVRKALLKSTLSVVGINLLIGMSIGADNAAHIGGLLGGIVCGMGFYAGIRAELGWPVPKWMTATWFAIGLPVAMVIVAALLIF</sequence>
<feature type="transmembrane region" description="Helical" evidence="8">
    <location>
        <begin position="81"/>
        <end position="98"/>
    </location>
</feature>
<dbReference type="RefSeq" id="WP_166691504.1">
    <property type="nucleotide sequence ID" value="NZ_WAEL01000002.1"/>
</dbReference>
<keyword evidence="10" id="KW-0645">Protease</keyword>
<evidence type="ECO:0000256" key="6">
    <source>
        <dbReference type="ARBA" id="ARBA00023136"/>
    </source>
</evidence>
<evidence type="ECO:0000256" key="7">
    <source>
        <dbReference type="SAM" id="MobiDB-lite"/>
    </source>
</evidence>
<keyword evidence="4" id="KW-0378">Hydrolase</keyword>
<keyword evidence="5 8" id="KW-1133">Transmembrane helix</keyword>
<name>A0ABX0QDP5_9BACT</name>
<feature type="transmembrane region" description="Helical" evidence="8">
    <location>
        <begin position="229"/>
        <end position="250"/>
    </location>
</feature>
<evidence type="ECO:0000256" key="1">
    <source>
        <dbReference type="ARBA" id="ARBA00004141"/>
    </source>
</evidence>
<keyword evidence="6 8" id="KW-0472">Membrane</keyword>
<evidence type="ECO:0000259" key="9">
    <source>
        <dbReference type="Pfam" id="PF01694"/>
    </source>
</evidence>
<gene>
    <name evidence="10" type="ORF">F7231_07890</name>
</gene>
<evidence type="ECO:0000313" key="10">
    <source>
        <dbReference type="EMBL" id="NID10092.1"/>
    </source>
</evidence>
<dbReference type="InterPro" id="IPR022764">
    <property type="entry name" value="Peptidase_S54_rhomboid_dom"/>
</dbReference>
<dbReference type="GO" id="GO:0008233">
    <property type="term" value="F:peptidase activity"/>
    <property type="evidence" value="ECO:0007669"/>
    <property type="project" value="UniProtKB-KW"/>
</dbReference>
<dbReference type="EMBL" id="WAEL01000002">
    <property type="protein sequence ID" value="NID10092.1"/>
    <property type="molecule type" value="Genomic_DNA"/>
</dbReference>
<dbReference type="InterPro" id="IPR050925">
    <property type="entry name" value="Rhomboid_protease_S54"/>
</dbReference>
<feature type="domain" description="Peptidase S54 rhomboid" evidence="9">
    <location>
        <begin position="78"/>
        <end position="213"/>
    </location>
</feature>
<feature type="transmembrane region" description="Helical" evidence="8">
    <location>
        <begin position="37"/>
        <end position="57"/>
    </location>
</feature>
<feature type="transmembrane region" description="Helical" evidence="8">
    <location>
        <begin position="173"/>
        <end position="192"/>
    </location>
</feature>
<evidence type="ECO:0000256" key="3">
    <source>
        <dbReference type="ARBA" id="ARBA00022692"/>
    </source>
</evidence>
<dbReference type="PANTHER" id="PTHR43731">
    <property type="entry name" value="RHOMBOID PROTEASE"/>
    <property type="match status" value="1"/>
</dbReference>
<feature type="transmembrane region" description="Helical" evidence="8">
    <location>
        <begin position="144"/>
        <end position="166"/>
    </location>
</feature>
<dbReference type="Gene3D" id="1.20.1540.10">
    <property type="entry name" value="Rhomboid-like"/>
    <property type="match status" value="1"/>
</dbReference>
<dbReference type="PANTHER" id="PTHR43731:SF14">
    <property type="entry name" value="PRESENILIN-ASSOCIATED RHOMBOID-LIKE PROTEIN, MITOCHONDRIAL"/>
    <property type="match status" value="1"/>
</dbReference>
<dbReference type="Pfam" id="PF01694">
    <property type="entry name" value="Rhomboid"/>
    <property type="match status" value="1"/>
</dbReference>
<feature type="transmembrane region" description="Helical" evidence="8">
    <location>
        <begin position="198"/>
        <end position="217"/>
    </location>
</feature>
<dbReference type="InterPro" id="IPR035952">
    <property type="entry name" value="Rhomboid-like_sf"/>
</dbReference>
<comment type="similarity">
    <text evidence="2">Belongs to the peptidase S54 family.</text>
</comment>
<dbReference type="Proteomes" id="UP000606008">
    <property type="component" value="Unassembled WGS sequence"/>
</dbReference>
<feature type="compositionally biased region" description="Polar residues" evidence="7">
    <location>
        <begin position="1"/>
        <end position="14"/>
    </location>
</feature>
<feature type="region of interest" description="Disordered" evidence="7">
    <location>
        <begin position="1"/>
        <end position="20"/>
    </location>
</feature>
<reference evidence="11" key="1">
    <citation type="submission" date="2019-09" db="EMBL/GenBank/DDBJ databases">
        <authorList>
            <person name="Jung D.-H."/>
        </authorList>
    </citation>
    <scope>NUCLEOTIDE SEQUENCE [LARGE SCALE GENOMIC DNA]</scope>
    <source>
        <strain evidence="11">JA-25</strain>
    </source>
</reference>
<evidence type="ECO:0000256" key="4">
    <source>
        <dbReference type="ARBA" id="ARBA00022801"/>
    </source>
</evidence>
<keyword evidence="11" id="KW-1185">Reference proteome</keyword>